<dbReference type="GeneID" id="107821535"/>
<dbReference type="Proteomes" id="UP000790787">
    <property type="component" value="Chromosome 6"/>
</dbReference>
<dbReference type="OrthoDB" id="1933543at2759"/>
<keyword evidence="3" id="KW-0812">Transmembrane</keyword>
<evidence type="ECO:0000256" key="3">
    <source>
        <dbReference type="SAM" id="Phobius"/>
    </source>
</evidence>
<evidence type="ECO:0000256" key="2">
    <source>
        <dbReference type="ARBA" id="ARBA00023180"/>
    </source>
</evidence>
<keyword evidence="1" id="KW-1015">Disulfide bond</keyword>
<keyword evidence="4" id="KW-0732">Signal</keyword>
<dbReference type="PANTHER" id="PTHR33021">
    <property type="entry name" value="BLUE COPPER PROTEIN"/>
    <property type="match status" value="1"/>
</dbReference>
<dbReference type="FunFam" id="2.60.40.420:FF:000034">
    <property type="entry name" value="Cupredoxin superfamily protein"/>
    <property type="match status" value="1"/>
</dbReference>
<gene>
    <name evidence="7" type="primary">LOC107821535</name>
</gene>
<keyword evidence="2" id="KW-0325">Glycoprotein</keyword>
<dbReference type="AlphaFoldDB" id="A0A1S4CQU0"/>
<name>A0A1S4CQU0_TOBAC</name>
<feature type="domain" description="Phytocyanin" evidence="5">
    <location>
        <begin position="30"/>
        <end position="128"/>
    </location>
</feature>
<dbReference type="PROSITE" id="PS51485">
    <property type="entry name" value="PHYTOCYANIN"/>
    <property type="match status" value="1"/>
</dbReference>
<feature type="transmembrane region" description="Helical" evidence="3">
    <location>
        <begin position="153"/>
        <end position="177"/>
    </location>
</feature>
<dbReference type="GO" id="GO:0009055">
    <property type="term" value="F:electron transfer activity"/>
    <property type="evidence" value="ECO:0007669"/>
    <property type="project" value="InterPro"/>
</dbReference>
<dbReference type="Pfam" id="PF02298">
    <property type="entry name" value="Cu_bind_like"/>
    <property type="match status" value="1"/>
</dbReference>
<accession>A0A1S4CQU0</accession>
<evidence type="ECO:0000256" key="1">
    <source>
        <dbReference type="ARBA" id="ARBA00023157"/>
    </source>
</evidence>
<evidence type="ECO:0000259" key="5">
    <source>
        <dbReference type="PROSITE" id="PS51485"/>
    </source>
</evidence>
<keyword evidence="3" id="KW-1133">Transmembrane helix</keyword>
<proteinExistence type="predicted"/>
<keyword evidence="3" id="KW-0472">Membrane</keyword>
<evidence type="ECO:0000313" key="7">
    <source>
        <dbReference type="RefSeq" id="XP_016503450.1"/>
    </source>
</evidence>
<dbReference type="RefSeq" id="XP_016503450.1">
    <property type="nucleotide sequence ID" value="XM_016647964.2"/>
</dbReference>
<dbReference type="STRING" id="4097.A0A1S4CQU0"/>
<reference evidence="7" key="2">
    <citation type="submission" date="2025-08" db="UniProtKB">
        <authorList>
            <consortium name="RefSeq"/>
        </authorList>
    </citation>
    <scope>IDENTIFICATION</scope>
    <source>
        <tissue evidence="7">Leaf</tissue>
    </source>
</reference>
<reference evidence="6" key="1">
    <citation type="journal article" date="2014" name="Nat. Commun.">
        <title>The tobacco genome sequence and its comparison with those of tomato and potato.</title>
        <authorList>
            <person name="Sierro N."/>
            <person name="Battey J.N."/>
            <person name="Ouadi S."/>
            <person name="Bakaher N."/>
            <person name="Bovet L."/>
            <person name="Willig A."/>
            <person name="Goepfert S."/>
            <person name="Peitsch M.C."/>
            <person name="Ivanov N.V."/>
        </authorList>
    </citation>
    <scope>NUCLEOTIDE SEQUENCE [LARGE SCALE GENOMIC DNA]</scope>
</reference>
<keyword evidence="6" id="KW-1185">Reference proteome</keyword>
<dbReference type="OMA" id="VYSHWAS"/>
<dbReference type="InterPro" id="IPR039391">
    <property type="entry name" value="Phytocyanin-like"/>
</dbReference>
<dbReference type="SMR" id="A0A1S4CQU0"/>
<protein>
    <submittedName>
        <fullName evidence="7">Early nodulin-like protein 7</fullName>
    </submittedName>
    <submittedName>
        <fullName evidence="7">Stellacyanin-like</fullName>
    </submittedName>
</protein>
<dbReference type="SUPFAM" id="SSF49503">
    <property type="entry name" value="Cupredoxins"/>
    <property type="match status" value="1"/>
</dbReference>
<dbReference type="PaxDb" id="4097-A0A1S4CQU0"/>
<evidence type="ECO:0000256" key="4">
    <source>
        <dbReference type="SAM" id="SignalP"/>
    </source>
</evidence>
<sequence length="178" mass="19545">MASIKFITICFVTALFISLTISSVDAASGEEFKVGWRQPGVNETDLYHHWALKKKFHVGDSLRFEYKNDSVIVVDKWEFYHCNRTHPTWGAKDGNTTVNLNRAGPFYFVSGDPEHCKNGQRLAIEVLPLYPISQSPPQPISMAPAPSPLSSSALVSTIPLTFISVLISPIVAVLGGLA</sequence>
<feature type="signal peptide" evidence="4">
    <location>
        <begin position="1"/>
        <end position="26"/>
    </location>
</feature>
<feature type="chain" id="PRO_5010356926" evidence="4">
    <location>
        <begin position="27"/>
        <end position="178"/>
    </location>
</feature>
<dbReference type="RefSeq" id="XP_016503450.1">
    <property type="nucleotide sequence ID" value="XM_016647964.1"/>
</dbReference>
<organism evidence="6 7">
    <name type="scientific">Nicotiana tabacum</name>
    <name type="common">Common tobacco</name>
    <dbReference type="NCBI Taxonomy" id="4097"/>
    <lineage>
        <taxon>Eukaryota</taxon>
        <taxon>Viridiplantae</taxon>
        <taxon>Streptophyta</taxon>
        <taxon>Embryophyta</taxon>
        <taxon>Tracheophyta</taxon>
        <taxon>Spermatophyta</taxon>
        <taxon>Magnoliopsida</taxon>
        <taxon>eudicotyledons</taxon>
        <taxon>Gunneridae</taxon>
        <taxon>Pentapetalae</taxon>
        <taxon>asterids</taxon>
        <taxon>lamiids</taxon>
        <taxon>Solanales</taxon>
        <taxon>Solanaceae</taxon>
        <taxon>Nicotianoideae</taxon>
        <taxon>Nicotianeae</taxon>
        <taxon>Nicotiana</taxon>
    </lineage>
</organism>
<dbReference type="InterPro" id="IPR003245">
    <property type="entry name" value="Phytocyanin_dom"/>
</dbReference>
<dbReference type="KEGG" id="nta:107821535"/>
<dbReference type="Gene3D" id="2.60.40.420">
    <property type="entry name" value="Cupredoxins - blue copper proteins"/>
    <property type="match status" value="1"/>
</dbReference>
<evidence type="ECO:0000313" key="6">
    <source>
        <dbReference type="Proteomes" id="UP000790787"/>
    </source>
</evidence>
<dbReference type="GO" id="GO:0005886">
    <property type="term" value="C:plasma membrane"/>
    <property type="evidence" value="ECO:0000318"/>
    <property type="project" value="GO_Central"/>
</dbReference>
<dbReference type="PANTHER" id="PTHR33021:SF234">
    <property type="entry name" value="EARLY NODULIN-LIKE PROTEIN 7"/>
    <property type="match status" value="1"/>
</dbReference>
<dbReference type="InterPro" id="IPR008972">
    <property type="entry name" value="Cupredoxin"/>
</dbReference>